<dbReference type="STRING" id="499555.BJL86_0032"/>
<feature type="region of interest" description="Disordered" evidence="3">
    <location>
        <begin position="257"/>
        <end position="305"/>
    </location>
</feature>
<dbReference type="Proteomes" id="UP000186104">
    <property type="component" value="Chromosome"/>
</dbReference>
<dbReference type="KEGG" id="dtm:BJL86_0032"/>
<dbReference type="PANTHER" id="PTHR42794:SF2">
    <property type="entry name" value="ABC TRANSPORTER ATP-BINDING PROTEIN"/>
    <property type="match status" value="1"/>
</dbReference>
<dbReference type="SUPFAM" id="SSF52540">
    <property type="entry name" value="P-loop containing nucleoside triphosphate hydrolases"/>
    <property type="match status" value="1"/>
</dbReference>
<dbReference type="PANTHER" id="PTHR42794">
    <property type="entry name" value="HEMIN IMPORT ATP-BINDING PROTEIN HMUV"/>
    <property type="match status" value="1"/>
</dbReference>
<evidence type="ECO:0000259" key="4">
    <source>
        <dbReference type="PROSITE" id="PS50893"/>
    </source>
</evidence>
<gene>
    <name evidence="5" type="ORF">BJL86_0032</name>
</gene>
<evidence type="ECO:0000256" key="2">
    <source>
        <dbReference type="ARBA" id="ARBA00022840"/>
    </source>
</evidence>
<keyword evidence="6" id="KW-1185">Reference proteome</keyword>
<dbReference type="CDD" id="cd03214">
    <property type="entry name" value="ABC_Iron-Siderophores_B12_Hemin"/>
    <property type="match status" value="1"/>
</dbReference>
<protein>
    <submittedName>
        <fullName evidence="5">Fe(3+)-citrate import ATP-binding protein YfmF</fullName>
    </submittedName>
</protein>
<organism evidence="5 6">
    <name type="scientific">Dietzia timorensis</name>
    <dbReference type="NCBI Taxonomy" id="499555"/>
    <lineage>
        <taxon>Bacteria</taxon>
        <taxon>Bacillati</taxon>
        <taxon>Actinomycetota</taxon>
        <taxon>Actinomycetes</taxon>
        <taxon>Mycobacteriales</taxon>
        <taxon>Dietziaceae</taxon>
        <taxon>Dietzia</taxon>
    </lineage>
</organism>
<keyword evidence="2 5" id="KW-0067">ATP-binding</keyword>
<proteinExistence type="predicted"/>
<keyword evidence="1" id="KW-0547">Nucleotide-binding</keyword>
<dbReference type="PROSITE" id="PS50893">
    <property type="entry name" value="ABC_TRANSPORTER_2"/>
    <property type="match status" value="1"/>
</dbReference>
<dbReference type="GO" id="GO:0016887">
    <property type="term" value="F:ATP hydrolysis activity"/>
    <property type="evidence" value="ECO:0007669"/>
    <property type="project" value="InterPro"/>
</dbReference>
<dbReference type="EMBL" id="CP015961">
    <property type="protein sequence ID" value="ANI90844.1"/>
    <property type="molecule type" value="Genomic_DNA"/>
</dbReference>
<dbReference type="Gene3D" id="3.40.50.300">
    <property type="entry name" value="P-loop containing nucleotide triphosphate hydrolases"/>
    <property type="match status" value="1"/>
</dbReference>
<dbReference type="RefSeq" id="WP_156896115.1">
    <property type="nucleotide sequence ID" value="NZ_CP015961.1"/>
</dbReference>
<evidence type="ECO:0000256" key="3">
    <source>
        <dbReference type="SAM" id="MobiDB-lite"/>
    </source>
</evidence>
<dbReference type="InterPro" id="IPR027417">
    <property type="entry name" value="P-loop_NTPase"/>
</dbReference>
<dbReference type="OrthoDB" id="3579586at2"/>
<feature type="compositionally biased region" description="Low complexity" evidence="3">
    <location>
        <begin position="265"/>
        <end position="274"/>
    </location>
</feature>
<dbReference type="InterPro" id="IPR003439">
    <property type="entry name" value="ABC_transporter-like_ATP-bd"/>
</dbReference>
<name>A0A173LGX6_9ACTN</name>
<evidence type="ECO:0000256" key="1">
    <source>
        <dbReference type="ARBA" id="ARBA00022741"/>
    </source>
</evidence>
<dbReference type="AlphaFoldDB" id="A0A173LGX6"/>
<dbReference type="InterPro" id="IPR003593">
    <property type="entry name" value="AAA+_ATPase"/>
</dbReference>
<accession>A0A173LGX6</accession>
<dbReference type="SMART" id="SM00382">
    <property type="entry name" value="AAA"/>
    <property type="match status" value="1"/>
</dbReference>
<feature type="compositionally biased region" description="Acidic residues" evidence="3">
    <location>
        <begin position="287"/>
        <end position="297"/>
    </location>
</feature>
<feature type="domain" description="ABC transporter" evidence="4">
    <location>
        <begin position="13"/>
        <end position="251"/>
    </location>
</feature>
<dbReference type="GO" id="GO:0005524">
    <property type="term" value="F:ATP binding"/>
    <property type="evidence" value="ECO:0007669"/>
    <property type="project" value="UniProtKB-KW"/>
</dbReference>
<dbReference type="Pfam" id="PF00005">
    <property type="entry name" value="ABC_tran"/>
    <property type="match status" value="1"/>
</dbReference>
<sequence>MSSTDRSATGIDLAVRDLRIDRGGTTILDDVSFTVPAGSTLAVVGTNGSGKSTLLRGLVGVTPPASGEIDIGGRIRTAGPRAARRWARRRAHEMAFVSQEELPAAELSVAEAVSLGRTPHRKPWAGHDPGEHAAVAAALDAVGLTELGGMSCARLSGGQRHRVVIARALAQDTPVILLDEPTNHLDPVWRLRLLEALRASGRTVLFSLHELDMVMQYADNVAVLHEGTVHAFGPPGEVFTPELVREVFAVDSAVVRRPGAGSGSGPEPAAGSAANPEHLVLWHREDDDADSATDIDEGPEKGRTS</sequence>
<evidence type="ECO:0000313" key="6">
    <source>
        <dbReference type="Proteomes" id="UP000186104"/>
    </source>
</evidence>
<evidence type="ECO:0000313" key="5">
    <source>
        <dbReference type="EMBL" id="ANI90844.1"/>
    </source>
</evidence>
<reference evidence="5 6" key="1">
    <citation type="submission" date="2016-06" db="EMBL/GenBank/DDBJ databases">
        <title>Complete genome sequence of a saline-alkali tolerant type strain Dietzia timorensis ID05-A0528T.</title>
        <authorList>
            <person name="Wu X."/>
        </authorList>
    </citation>
    <scope>NUCLEOTIDE SEQUENCE [LARGE SCALE GENOMIC DNA]</scope>
    <source>
        <strain evidence="5 6">ID05-A0528</strain>
    </source>
</reference>